<feature type="compositionally biased region" description="Polar residues" evidence="1">
    <location>
        <begin position="26"/>
        <end position="48"/>
    </location>
</feature>
<feature type="compositionally biased region" description="Polar residues" evidence="1">
    <location>
        <begin position="100"/>
        <end position="117"/>
    </location>
</feature>
<keyword evidence="2" id="KW-1133">Transmembrane helix</keyword>
<keyword evidence="2" id="KW-0472">Membrane</keyword>
<evidence type="ECO:0000313" key="4">
    <source>
        <dbReference type="Proteomes" id="UP000467841"/>
    </source>
</evidence>
<dbReference type="PANTHER" id="PTHR31515:SF0">
    <property type="entry name" value="TRANSMEMBRANE PROTEIN"/>
    <property type="match status" value="1"/>
</dbReference>
<accession>A0A6D2ISE5</accession>
<keyword evidence="2" id="KW-0812">Transmembrane</keyword>
<dbReference type="AlphaFoldDB" id="A0A6D2ISE5"/>
<organism evidence="3 4">
    <name type="scientific">Microthlaspi erraticum</name>
    <dbReference type="NCBI Taxonomy" id="1685480"/>
    <lineage>
        <taxon>Eukaryota</taxon>
        <taxon>Viridiplantae</taxon>
        <taxon>Streptophyta</taxon>
        <taxon>Embryophyta</taxon>
        <taxon>Tracheophyta</taxon>
        <taxon>Spermatophyta</taxon>
        <taxon>Magnoliopsida</taxon>
        <taxon>eudicotyledons</taxon>
        <taxon>Gunneridae</taxon>
        <taxon>Pentapetalae</taxon>
        <taxon>rosids</taxon>
        <taxon>malvids</taxon>
        <taxon>Brassicales</taxon>
        <taxon>Brassicaceae</taxon>
        <taxon>Coluteocarpeae</taxon>
        <taxon>Microthlaspi</taxon>
    </lineage>
</organism>
<evidence type="ECO:0000256" key="1">
    <source>
        <dbReference type="SAM" id="MobiDB-lite"/>
    </source>
</evidence>
<dbReference type="EMBL" id="CACVBM020001116">
    <property type="protein sequence ID" value="CAA7032035.1"/>
    <property type="molecule type" value="Genomic_DNA"/>
</dbReference>
<name>A0A6D2ISE5_9BRAS</name>
<feature type="transmembrane region" description="Helical" evidence="2">
    <location>
        <begin position="315"/>
        <end position="334"/>
    </location>
</feature>
<dbReference type="OrthoDB" id="1932060at2759"/>
<dbReference type="Proteomes" id="UP000467841">
    <property type="component" value="Unassembled WGS sequence"/>
</dbReference>
<feature type="region of interest" description="Disordered" evidence="1">
    <location>
        <begin position="95"/>
        <end position="117"/>
    </location>
</feature>
<sequence length="340" mass="38903">MDLHCAAQKILRCLCLEVSLRQTTGAQSTRINHPPTSANNRFTPNRPRSLTESREGLDTFSDFACGIELSRDRVASRDRRRMRGLVVRYKVLQPKESGSETHQGTHSPSVDTSGQSISTPEDYSAYVSVFIALASDGTDVRALFELLLFDHSGKGKHKVHSHFEFMVIFNPQRNTIYARVDSALRRIRETSEAVQNFASDYLKTPLGEPVKDKKNKTKTELWVETFYKKTTTLPEPFPHELVERLEKYLDTVEEQLVDLSSLLYDHKLYVAHLNSSAILQTTMYVEHVLETERENMRCCKIEYKYTVRVKSYQTLVYGGILVAGFLVYFLVTFFSSPPAR</sequence>
<dbReference type="PANTHER" id="PTHR31515">
    <property type="entry name" value="TRANSMEMBRANE PROTEIN-RELATED"/>
    <property type="match status" value="1"/>
</dbReference>
<reference evidence="3" key="1">
    <citation type="submission" date="2020-01" db="EMBL/GenBank/DDBJ databases">
        <authorList>
            <person name="Mishra B."/>
        </authorList>
    </citation>
    <scope>NUCLEOTIDE SEQUENCE [LARGE SCALE GENOMIC DNA]</scope>
</reference>
<evidence type="ECO:0000256" key="2">
    <source>
        <dbReference type="SAM" id="Phobius"/>
    </source>
</evidence>
<comment type="caution">
    <text evidence="3">The sequence shown here is derived from an EMBL/GenBank/DDBJ whole genome shotgun (WGS) entry which is preliminary data.</text>
</comment>
<evidence type="ECO:0000313" key="3">
    <source>
        <dbReference type="EMBL" id="CAA7032035.1"/>
    </source>
</evidence>
<gene>
    <name evidence="3" type="ORF">MERR_LOCUS19270</name>
</gene>
<feature type="region of interest" description="Disordered" evidence="1">
    <location>
        <begin position="26"/>
        <end position="53"/>
    </location>
</feature>
<keyword evidence="4" id="KW-1185">Reference proteome</keyword>
<protein>
    <submittedName>
        <fullName evidence="3">Uncharacterized protein</fullName>
    </submittedName>
</protein>
<proteinExistence type="predicted"/>